<dbReference type="GO" id="GO:0005615">
    <property type="term" value="C:extracellular space"/>
    <property type="evidence" value="ECO:0007669"/>
    <property type="project" value="TreeGrafter"/>
</dbReference>
<keyword evidence="2" id="KW-0732">Signal</keyword>
<evidence type="ECO:0000313" key="5">
    <source>
        <dbReference type="Proteomes" id="UP000053268"/>
    </source>
</evidence>
<dbReference type="PROSITE" id="PS00233">
    <property type="entry name" value="CHIT_BIND_RR_1"/>
    <property type="match status" value="1"/>
</dbReference>
<name>A0A194PTX3_PAPXU</name>
<accession>A0A194PTX3</accession>
<dbReference type="PROSITE" id="PS51155">
    <property type="entry name" value="CHIT_BIND_RR_2"/>
    <property type="match status" value="1"/>
</dbReference>
<dbReference type="PANTHER" id="PTHR12236:SF75">
    <property type="entry name" value="CUTICULAR PROTEIN 62BB, ISOFORM A"/>
    <property type="match status" value="1"/>
</dbReference>
<gene>
    <name evidence="4" type="ORF">RR46_05837</name>
</gene>
<evidence type="ECO:0000256" key="2">
    <source>
        <dbReference type="ARBA" id="ARBA00022729"/>
    </source>
</evidence>
<proteinExistence type="predicted"/>
<keyword evidence="1 3" id="KW-0193">Cuticle</keyword>
<evidence type="ECO:0000313" key="4">
    <source>
        <dbReference type="EMBL" id="KPI94585.1"/>
    </source>
</evidence>
<dbReference type="PANTHER" id="PTHR12236">
    <property type="entry name" value="STRUCTURAL CONTITUENT OF CUTICLE"/>
    <property type="match status" value="1"/>
</dbReference>
<dbReference type="InterPro" id="IPR031311">
    <property type="entry name" value="CHIT_BIND_RR_consensus"/>
</dbReference>
<dbReference type="InterPro" id="IPR051217">
    <property type="entry name" value="Insect_Cuticle_Struc_Prot"/>
</dbReference>
<dbReference type="GO" id="GO:0042302">
    <property type="term" value="F:structural constituent of cuticle"/>
    <property type="evidence" value="ECO:0007669"/>
    <property type="project" value="UniProtKB-UniRule"/>
</dbReference>
<protein>
    <submittedName>
        <fullName evidence="4">Larval/pupal rigid cuticle protein 66</fullName>
    </submittedName>
</protein>
<dbReference type="Proteomes" id="UP000053268">
    <property type="component" value="Unassembled WGS sequence"/>
</dbReference>
<dbReference type="InterPro" id="IPR000618">
    <property type="entry name" value="Insect_cuticle"/>
</dbReference>
<evidence type="ECO:0000256" key="1">
    <source>
        <dbReference type="ARBA" id="ARBA00022460"/>
    </source>
</evidence>
<organism evidence="4 5">
    <name type="scientific">Papilio xuthus</name>
    <name type="common">Asian swallowtail butterfly</name>
    <dbReference type="NCBI Taxonomy" id="66420"/>
    <lineage>
        <taxon>Eukaryota</taxon>
        <taxon>Metazoa</taxon>
        <taxon>Ecdysozoa</taxon>
        <taxon>Arthropoda</taxon>
        <taxon>Hexapoda</taxon>
        <taxon>Insecta</taxon>
        <taxon>Pterygota</taxon>
        <taxon>Neoptera</taxon>
        <taxon>Endopterygota</taxon>
        <taxon>Lepidoptera</taxon>
        <taxon>Glossata</taxon>
        <taxon>Ditrysia</taxon>
        <taxon>Papilionoidea</taxon>
        <taxon>Papilionidae</taxon>
        <taxon>Papilioninae</taxon>
        <taxon>Papilio</taxon>
    </lineage>
</organism>
<keyword evidence="5" id="KW-1185">Reference proteome</keyword>
<dbReference type="EMBL" id="KQ459598">
    <property type="protein sequence ID" value="KPI94585.1"/>
    <property type="molecule type" value="Genomic_DNA"/>
</dbReference>
<dbReference type="AlphaFoldDB" id="A0A194PTX3"/>
<dbReference type="GO" id="GO:0031012">
    <property type="term" value="C:extracellular matrix"/>
    <property type="evidence" value="ECO:0007669"/>
    <property type="project" value="TreeGrafter"/>
</dbReference>
<evidence type="ECO:0000256" key="3">
    <source>
        <dbReference type="PROSITE-ProRule" id="PRU00497"/>
    </source>
</evidence>
<dbReference type="STRING" id="66420.A0A194PTX3"/>
<reference evidence="4 5" key="1">
    <citation type="journal article" date="2015" name="Nat. Commun.">
        <title>Outbred genome sequencing and CRISPR/Cas9 gene editing in butterflies.</title>
        <authorList>
            <person name="Li X."/>
            <person name="Fan D."/>
            <person name="Zhang W."/>
            <person name="Liu G."/>
            <person name="Zhang L."/>
            <person name="Zhao L."/>
            <person name="Fang X."/>
            <person name="Chen L."/>
            <person name="Dong Y."/>
            <person name="Chen Y."/>
            <person name="Ding Y."/>
            <person name="Zhao R."/>
            <person name="Feng M."/>
            <person name="Zhu Y."/>
            <person name="Feng Y."/>
            <person name="Jiang X."/>
            <person name="Zhu D."/>
            <person name="Xiang H."/>
            <person name="Feng X."/>
            <person name="Li S."/>
            <person name="Wang J."/>
            <person name="Zhang G."/>
            <person name="Kronforst M.R."/>
            <person name="Wang W."/>
        </authorList>
    </citation>
    <scope>NUCLEOTIDE SEQUENCE [LARGE SCALE GENOMIC DNA]</scope>
    <source>
        <strain evidence="4">Ya'a_city_454_Px</strain>
        <tissue evidence="4">Whole body</tissue>
    </source>
</reference>
<dbReference type="Pfam" id="PF00379">
    <property type="entry name" value="Chitin_bind_4"/>
    <property type="match status" value="1"/>
</dbReference>
<sequence length="183" mass="20267">MATLQTQYINKDYKAKENDLSRLEIELREQSSVKRTNLRPPGHGLDKIFVILFALVAACAADFSQFSYGVADPYTGDFKNQIETRAGDRVRGQYSLLDADGTRRTVDYAAGAEGFNANVRKDPALIPAATAAYAAPAYPYGYGYPYGYNAAYGYNNLGYGYNNAAYGYGAYGYASPYAFRRFY</sequence>